<evidence type="ECO:0000313" key="2">
    <source>
        <dbReference type="EMBL" id="GLS18825.1"/>
    </source>
</evidence>
<name>A0ABQ6CFX3_9HYPH</name>
<proteinExistence type="predicted"/>
<keyword evidence="3" id="KW-1185">Reference proteome</keyword>
<gene>
    <name evidence="2" type="ORF">GCM10007874_18420</name>
</gene>
<evidence type="ECO:0000256" key="1">
    <source>
        <dbReference type="SAM" id="MobiDB-lite"/>
    </source>
</evidence>
<accession>A0ABQ6CFX3</accession>
<feature type="compositionally biased region" description="Basic and acidic residues" evidence="1">
    <location>
        <begin position="56"/>
        <end position="65"/>
    </location>
</feature>
<protein>
    <submittedName>
        <fullName evidence="2">Uncharacterized protein</fullName>
    </submittedName>
</protein>
<comment type="caution">
    <text evidence="2">The sequence shown here is derived from an EMBL/GenBank/DDBJ whole genome shotgun (WGS) entry which is preliminary data.</text>
</comment>
<reference evidence="3" key="1">
    <citation type="journal article" date="2019" name="Int. J. Syst. Evol. Microbiol.">
        <title>The Global Catalogue of Microorganisms (GCM) 10K type strain sequencing project: providing services to taxonomists for standard genome sequencing and annotation.</title>
        <authorList>
            <consortium name="The Broad Institute Genomics Platform"/>
            <consortium name="The Broad Institute Genome Sequencing Center for Infectious Disease"/>
            <person name="Wu L."/>
            <person name="Ma J."/>
        </authorList>
    </citation>
    <scope>NUCLEOTIDE SEQUENCE [LARGE SCALE GENOMIC DNA]</scope>
    <source>
        <strain evidence="3">NBRC 101365</strain>
    </source>
</reference>
<evidence type="ECO:0000313" key="3">
    <source>
        <dbReference type="Proteomes" id="UP001156882"/>
    </source>
</evidence>
<sequence length="65" mass="7197">MGSSGRKIGILWWVEEYKSPRPGCYRVQADHAGRKGAGILPRLRGRWTGEAGPEGGEWRDIPSFG</sequence>
<feature type="region of interest" description="Disordered" evidence="1">
    <location>
        <begin position="44"/>
        <end position="65"/>
    </location>
</feature>
<dbReference type="Proteomes" id="UP001156882">
    <property type="component" value="Unassembled WGS sequence"/>
</dbReference>
<dbReference type="EMBL" id="BSPC01000015">
    <property type="protein sequence ID" value="GLS18825.1"/>
    <property type="molecule type" value="Genomic_DNA"/>
</dbReference>
<organism evidence="2 3">
    <name type="scientific">Labrys miyagiensis</name>
    <dbReference type="NCBI Taxonomy" id="346912"/>
    <lineage>
        <taxon>Bacteria</taxon>
        <taxon>Pseudomonadati</taxon>
        <taxon>Pseudomonadota</taxon>
        <taxon>Alphaproteobacteria</taxon>
        <taxon>Hyphomicrobiales</taxon>
        <taxon>Xanthobacteraceae</taxon>
        <taxon>Labrys</taxon>
    </lineage>
</organism>